<dbReference type="Proteomes" id="UP001529380">
    <property type="component" value="Unassembled WGS sequence"/>
</dbReference>
<dbReference type="PANTHER" id="PTHR46470">
    <property type="entry name" value="N-ACYLNEURAMINATE-9-PHOSPHATASE"/>
    <property type="match status" value="1"/>
</dbReference>
<dbReference type="SFLD" id="SFLDS00003">
    <property type="entry name" value="Haloacid_Dehalogenase"/>
    <property type="match status" value="1"/>
</dbReference>
<dbReference type="SFLD" id="SFLDG01129">
    <property type="entry name" value="C1.5:_HAD__Beta-PGM__Phosphata"/>
    <property type="match status" value="1"/>
</dbReference>
<dbReference type="NCBIfam" id="TIGR01549">
    <property type="entry name" value="HAD-SF-IA-v1"/>
    <property type="match status" value="1"/>
</dbReference>
<reference evidence="6" key="1">
    <citation type="submission" date="2023-06" db="EMBL/GenBank/DDBJ databases">
        <title>Identification and characterization of horizontal gene transfer across gut microbiota members of farm animals based on homology search.</title>
        <authorList>
            <person name="Zeman M."/>
            <person name="Kubasova T."/>
            <person name="Jahodarova E."/>
            <person name="Nykrynova M."/>
            <person name="Rychlik I."/>
        </authorList>
    </citation>
    <scope>NUCLEOTIDE SEQUENCE [LARGE SCALE GENOMIC DNA]</scope>
    <source>
        <strain evidence="6">ET340</strain>
    </source>
</reference>
<evidence type="ECO:0000313" key="6">
    <source>
        <dbReference type="Proteomes" id="UP001529380"/>
    </source>
</evidence>
<dbReference type="EC" id="3.1.3.-" evidence="5"/>
<gene>
    <name evidence="5" type="ORF">QUW08_07955</name>
</gene>
<evidence type="ECO:0000313" key="5">
    <source>
        <dbReference type="EMBL" id="MDM8201223.1"/>
    </source>
</evidence>
<dbReference type="InterPro" id="IPR036412">
    <property type="entry name" value="HAD-like_sf"/>
</dbReference>
<dbReference type="GO" id="GO:0016787">
    <property type="term" value="F:hydrolase activity"/>
    <property type="evidence" value="ECO:0007669"/>
    <property type="project" value="UniProtKB-KW"/>
</dbReference>
<sequence>METIRAVVFDLYGTLIRIHTDEEDLERVWKPMTFYYGYHGAKYDGPNQLRQAYRAEVRRRQRAADARFGHGCGEVALEQVLEALFRKKGAPWVTGEMVRGAGTLLRACSTDQAELYPGVHQMLDTLRGAGKKVFLLSNAQRLFTWPEMTMLELCSRFDRIFLSSDWGVKKPSPDYFGLVLQECGCRPNQVMMVGNSVHDDIQPARALGMRTCFLNTDGLTEKPECDLVCEGADYEKLLQTLLPGTASAGVW</sequence>
<dbReference type="Pfam" id="PF00702">
    <property type="entry name" value="Hydrolase"/>
    <property type="match status" value="1"/>
</dbReference>
<dbReference type="PRINTS" id="PR00413">
    <property type="entry name" value="HADHALOGNASE"/>
</dbReference>
<keyword evidence="6" id="KW-1185">Reference proteome</keyword>
<keyword evidence="4" id="KW-0460">Magnesium</keyword>
<evidence type="ECO:0000256" key="4">
    <source>
        <dbReference type="ARBA" id="ARBA00022842"/>
    </source>
</evidence>
<dbReference type="SUPFAM" id="SSF56784">
    <property type="entry name" value="HAD-like"/>
    <property type="match status" value="1"/>
</dbReference>
<proteinExistence type="predicted"/>
<dbReference type="InterPro" id="IPR051400">
    <property type="entry name" value="HAD-like_hydrolase"/>
</dbReference>
<comment type="cofactor">
    <cofactor evidence="1">
        <name>Mg(2+)</name>
        <dbReference type="ChEBI" id="CHEBI:18420"/>
    </cofactor>
</comment>
<organism evidence="5 6">
    <name type="scientific">Allofournierella massiliensis</name>
    <dbReference type="NCBI Taxonomy" id="1650663"/>
    <lineage>
        <taxon>Bacteria</taxon>
        <taxon>Bacillati</taxon>
        <taxon>Bacillota</taxon>
        <taxon>Clostridia</taxon>
        <taxon>Eubacteriales</taxon>
        <taxon>Oscillospiraceae</taxon>
        <taxon>Allofournierella</taxon>
    </lineage>
</organism>
<evidence type="ECO:0000256" key="2">
    <source>
        <dbReference type="ARBA" id="ARBA00022723"/>
    </source>
</evidence>
<accession>A0ABT7UQQ9</accession>
<keyword evidence="2" id="KW-0479">Metal-binding</keyword>
<dbReference type="InterPro" id="IPR006439">
    <property type="entry name" value="HAD-SF_hydro_IA"/>
</dbReference>
<dbReference type="EMBL" id="JAUDCL010000012">
    <property type="protein sequence ID" value="MDM8201223.1"/>
    <property type="molecule type" value="Genomic_DNA"/>
</dbReference>
<dbReference type="InterPro" id="IPR023214">
    <property type="entry name" value="HAD_sf"/>
</dbReference>
<comment type="caution">
    <text evidence="5">The sequence shown here is derived from an EMBL/GenBank/DDBJ whole genome shotgun (WGS) entry which is preliminary data.</text>
</comment>
<reference evidence="5 6" key="2">
    <citation type="submission" date="2023-06" db="EMBL/GenBank/DDBJ databases">
        <title>Identification and characterization of horizontal gene transfer across gut microbiota members of farm animals based on homology search.</title>
        <authorList>
            <person name="Schwarzerova J."/>
            <person name="Nykrynova M."/>
            <person name="Jureckova K."/>
            <person name="Cejkova D."/>
            <person name="Rychlik I."/>
        </authorList>
    </citation>
    <scope>NUCLEOTIDE SEQUENCE [LARGE SCALE GENOMIC DNA]</scope>
    <source>
        <strain evidence="5 6">ET340</strain>
    </source>
</reference>
<evidence type="ECO:0000256" key="3">
    <source>
        <dbReference type="ARBA" id="ARBA00022801"/>
    </source>
</evidence>
<name>A0ABT7UQQ9_9FIRM</name>
<protein>
    <submittedName>
        <fullName evidence="5">HAD family hydrolase</fullName>
        <ecNumber evidence="5">3.1.3.-</ecNumber>
    </submittedName>
</protein>
<reference evidence="5 6" key="3">
    <citation type="submission" date="2023-06" db="EMBL/GenBank/DDBJ databases">
        <authorList>
            <person name="Zeman M."/>
            <person name="Kubasova T."/>
            <person name="Jahodarova E."/>
            <person name="Nykrynova M."/>
            <person name="Rychlik I."/>
        </authorList>
    </citation>
    <scope>NUCLEOTIDE SEQUENCE [LARGE SCALE GENOMIC DNA]</scope>
    <source>
        <strain evidence="5 6">ET340</strain>
    </source>
</reference>
<dbReference type="PANTHER" id="PTHR46470:SF2">
    <property type="entry name" value="GLYCERALDEHYDE 3-PHOSPHATE PHOSPHATASE"/>
    <property type="match status" value="1"/>
</dbReference>
<keyword evidence="3 5" id="KW-0378">Hydrolase</keyword>
<dbReference type="RefSeq" id="WP_289599805.1">
    <property type="nucleotide sequence ID" value="NZ_JAUDCL010000012.1"/>
</dbReference>
<dbReference type="Gene3D" id="3.40.50.1000">
    <property type="entry name" value="HAD superfamily/HAD-like"/>
    <property type="match status" value="1"/>
</dbReference>
<evidence type="ECO:0000256" key="1">
    <source>
        <dbReference type="ARBA" id="ARBA00001946"/>
    </source>
</evidence>